<dbReference type="Gene3D" id="3.30.300.30">
    <property type="match status" value="1"/>
</dbReference>
<sequence length="137" mass="15140">MKGYLIHGEGFKPLKDWYRTGDIVEIDDQGYITIKSRLKRFAKVAGELVPLDLSEEVASECFGTSNLATIATADPLKGEKIILFMSEEGHSLKTLGAFIRSRNLSPLLLPAELTLIENIPLLGSGKTDYVALQKQFI</sequence>
<protein>
    <submittedName>
        <fullName evidence="1">Uncharacterized protein</fullName>
    </submittedName>
</protein>
<dbReference type="InterPro" id="IPR045851">
    <property type="entry name" value="AMP-bd_C_sf"/>
</dbReference>
<dbReference type="EMBL" id="OMOF01000746">
    <property type="protein sequence ID" value="SPF54574.1"/>
    <property type="molecule type" value="Genomic_DNA"/>
</dbReference>
<evidence type="ECO:0000313" key="1">
    <source>
        <dbReference type="EMBL" id="SPF54574.1"/>
    </source>
</evidence>
<dbReference type="Proteomes" id="UP000238916">
    <property type="component" value="Unassembled WGS sequence"/>
</dbReference>
<organism evidence="1 2">
    <name type="scientific">Candidatus Desulfosporosinus infrequens</name>
    <dbReference type="NCBI Taxonomy" id="2043169"/>
    <lineage>
        <taxon>Bacteria</taxon>
        <taxon>Bacillati</taxon>
        <taxon>Bacillota</taxon>
        <taxon>Clostridia</taxon>
        <taxon>Eubacteriales</taxon>
        <taxon>Desulfitobacteriaceae</taxon>
        <taxon>Desulfosporosinus</taxon>
    </lineage>
</organism>
<accession>A0A2U3LRX8</accession>
<dbReference type="AlphaFoldDB" id="A0A2U3LRX8"/>
<dbReference type="SUPFAM" id="SSF56801">
    <property type="entry name" value="Acetyl-CoA synthetase-like"/>
    <property type="match status" value="1"/>
</dbReference>
<gene>
    <name evidence="1" type="ORF">SBF1_7700003</name>
</gene>
<proteinExistence type="predicted"/>
<dbReference type="Gene3D" id="2.30.38.10">
    <property type="entry name" value="Luciferase, Domain 3"/>
    <property type="match status" value="1"/>
</dbReference>
<evidence type="ECO:0000313" key="2">
    <source>
        <dbReference type="Proteomes" id="UP000238916"/>
    </source>
</evidence>
<reference evidence="2" key="1">
    <citation type="submission" date="2018-02" db="EMBL/GenBank/DDBJ databases">
        <authorList>
            <person name="Hausmann B."/>
        </authorList>
    </citation>
    <scope>NUCLEOTIDE SEQUENCE [LARGE SCALE GENOMIC DNA]</scope>
    <source>
        <strain evidence="2">Peat soil MAG SbF1</strain>
    </source>
</reference>
<name>A0A2U3LRX8_9FIRM</name>